<dbReference type="InterPro" id="IPR047590">
    <property type="entry name" value="FtsX_proteobact-type"/>
</dbReference>
<keyword evidence="7 12" id="KW-0132">Cell division</keyword>
<evidence type="ECO:0000256" key="12">
    <source>
        <dbReference type="PIRNR" id="PIRNR003097"/>
    </source>
</evidence>
<proteinExistence type="inferred from homology"/>
<dbReference type="PANTHER" id="PTHR47755:SF1">
    <property type="entry name" value="CELL DIVISION PROTEIN FTSX"/>
    <property type="match status" value="1"/>
</dbReference>
<feature type="transmembrane region" description="Helical" evidence="13">
    <location>
        <begin position="244"/>
        <end position="265"/>
    </location>
</feature>
<feature type="domain" description="FtsX extracellular" evidence="15">
    <location>
        <begin position="77"/>
        <end position="168"/>
    </location>
</feature>
<comment type="similarity">
    <text evidence="2 12">Belongs to the ABC-4 integral membrane protein family. FtsX subfamily.</text>
</comment>
<dbReference type="NCBIfam" id="TIGR00439">
    <property type="entry name" value="FtsX_Gneg"/>
    <property type="match status" value="1"/>
</dbReference>
<evidence type="ECO:0000256" key="2">
    <source>
        <dbReference type="ARBA" id="ARBA00007379"/>
    </source>
</evidence>
<dbReference type="STRING" id="867345.SAMN05421693_10829"/>
<reference evidence="16 17" key="1">
    <citation type="submission" date="2016-10" db="EMBL/GenBank/DDBJ databases">
        <authorList>
            <person name="de Groot N.N."/>
        </authorList>
    </citation>
    <scope>NUCLEOTIDE SEQUENCE [LARGE SCALE GENOMIC DNA]</scope>
    <source>
        <strain evidence="16 17">B7-7</strain>
    </source>
</reference>
<dbReference type="RefSeq" id="WP_090204964.1">
    <property type="nucleotide sequence ID" value="NZ_FOFO01000008.1"/>
</dbReference>
<dbReference type="InterPro" id="IPR004513">
    <property type="entry name" value="FtsX"/>
</dbReference>
<comment type="subunit">
    <text evidence="3">Forms a membrane-associated complex with FtsE.</text>
</comment>
<dbReference type="GO" id="GO:0005886">
    <property type="term" value="C:plasma membrane"/>
    <property type="evidence" value="ECO:0007669"/>
    <property type="project" value="UniProtKB-SubCell"/>
</dbReference>
<keyword evidence="8 13" id="KW-0812">Transmembrane</keyword>
<feature type="domain" description="ABC3 transporter permease C-terminal" evidence="14">
    <location>
        <begin position="194"/>
        <end position="310"/>
    </location>
</feature>
<evidence type="ECO:0000256" key="11">
    <source>
        <dbReference type="ARBA" id="ARBA00023306"/>
    </source>
</evidence>
<dbReference type="AlphaFoldDB" id="A0A1H9B8X0"/>
<dbReference type="GO" id="GO:0032153">
    <property type="term" value="C:cell division site"/>
    <property type="evidence" value="ECO:0007669"/>
    <property type="project" value="TreeGrafter"/>
</dbReference>
<dbReference type="Gene3D" id="3.30.70.3040">
    <property type="match status" value="1"/>
</dbReference>
<dbReference type="InterPro" id="IPR003838">
    <property type="entry name" value="ABC3_permease_C"/>
</dbReference>
<evidence type="ECO:0000256" key="1">
    <source>
        <dbReference type="ARBA" id="ARBA00004429"/>
    </source>
</evidence>
<keyword evidence="17" id="KW-1185">Reference proteome</keyword>
<feature type="transmembrane region" description="Helical" evidence="13">
    <location>
        <begin position="187"/>
        <end position="208"/>
    </location>
</feature>
<evidence type="ECO:0000256" key="4">
    <source>
        <dbReference type="ARBA" id="ARBA00021907"/>
    </source>
</evidence>
<gene>
    <name evidence="16" type="ORF">SAMN05421693_10829</name>
</gene>
<dbReference type="GO" id="GO:0051301">
    <property type="term" value="P:cell division"/>
    <property type="evidence" value="ECO:0007669"/>
    <property type="project" value="UniProtKB-KW"/>
</dbReference>
<comment type="function">
    <text evidence="12">Part of the ABC transporter FtsEX involved in cellular division.</text>
</comment>
<evidence type="ECO:0000256" key="5">
    <source>
        <dbReference type="ARBA" id="ARBA00022475"/>
    </source>
</evidence>
<feature type="transmembrane region" description="Helical" evidence="13">
    <location>
        <begin position="43"/>
        <end position="62"/>
    </location>
</feature>
<evidence type="ECO:0000313" key="16">
    <source>
        <dbReference type="EMBL" id="SEP85476.1"/>
    </source>
</evidence>
<keyword evidence="6 12" id="KW-0997">Cell inner membrane</keyword>
<sequence>MSGQRRLEQPPVNARFRAYAINHLRALIFSLGKLHRAPFSSTLTLLVIATALTLPTLFHVALGNLKQLSPDWSRTAQISVFLEETVTDEQVPSLAAQLAQRADVAEALPITRSEALAEFRAHSGFDGALDILEDNPLPPVIVVTPALDHRATTALEMLVSALEQRPEVALALLDLQWMQRLFAIMDMLQRATVVLSLLLGLGVLLVVGNTIRLDVQNRREEIEVAKLVGATDAFIRRPFLYGGLWLGLGGAAVAVAIVTVTLLLLSGPVHTLSRLYGGEWALQGLGLQGTLTLLGVGALLGLVGSWITVNQHLQDIEPR</sequence>
<dbReference type="Proteomes" id="UP000199496">
    <property type="component" value="Unassembled WGS sequence"/>
</dbReference>
<dbReference type="PANTHER" id="PTHR47755">
    <property type="entry name" value="CELL DIVISION PROTEIN FTSX"/>
    <property type="match status" value="1"/>
</dbReference>
<evidence type="ECO:0000256" key="10">
    <source>
        <dbReference type="ARBA" id="ARBA00023136"/>
    </source>
</evidence>
<keyword evidence="5 12" id="KW-1003">Cell membrane</keyword>
<keyword evidence="10 12" id="KW-0472">Membrane</keyword>
<dbReference type="OrthoDB" id="9813411at2"/>
<evidence type="ECO:0000259" key="15">
    <source>
        <dbReference type="Pfam" id="PF18075"/>
    </source>
</evidence>
<comment type="subcellular location">
    <subcellularLocation>
        <location evidence="1">Cell inner membrane</location>
        <topology evidence="1">Multi-pass membrane protein</topology>
    </subcellularLocation>
</comment>
<dbReference type="PIRSF" id="PIRSF003097">
    <property type="entry name" value="FtsX"/>
    <property type="match status" value="1"/>
</dbReference>
<evidence type="ECO:0000259" key="14">
    <source>
        <dbReference type="Pfam" id="PF02687"/>
    </source>
</evidence>
<name>A0A1H9B8X0_9GAMM</name>
<organism evidence="16 17">
    <name type="scientific">Ectothiorhodospira magna</name>
    <dbReference type="NCBI Taxonomy" id="867345"/>
    <lineage>
        <taxon>Bacteria</taxon>
        <taxon>Pseudomonadati</taxon>
        <taxon>Pseudomonadota</taxon>
        <taxon>Gammaproteobacteria</taxon>
        <taxon>Chromatiales</taxon>
        <taxon>Ectothiorhodospiraceae</taxon>
        <taxon>Ectothiorhodospira</taxon>
    </lineage>
</organism>
<evidence type="ECO:0000256" key="8">
    <source>
        <dbReference type="ARBA" id="ARBA00022692"/>
    </source>
</evidence>
<evidence type="ECO:0000313" key="17">
    <source>
        <dbReference type="Proteomes" id="UP000199496"/>
    </source>
</evidence>
<evidence type="ECO:0000256" key="3">
    <source>
        <dbReference type="ARBA" id="ARBA00011160"/>
    </source>
</evidence>
<protein>
    <recommendedName>
        <fullName evidence="4 12">Cell division protein FtsX</fullName>
    </recommendedName>
</protein>
<keyword evidence="11 12" id="KW-0131">Cell cycle</keyword>
<dbReference type="Pfam" id="PF18075">
    <property type="entry name" value="FtsX_ECD"/>
    <property type="match status" value="1"/>
</dbReference>
<dbReference type="InterPro" id="IPR040690">
    <property type="entry name" value="FtsX_ECD"/>
</dbReference>
<evidence type="ECO:0000256" key="7">
    <source>
        <dbReference type="ARBA" id="ARBA00022618"/>
    </source>
</evidence>
<evidence type="ECO:0000256" key="6">
    <source>
        <dbReference type="ARBA" id="ARBA00022519"/>
    </source>
</evidence>
<dbReference type="Pfam" id="PF02687">
    <property type="entry name" value="FtsX"/>
    <property type="match status" value="1"/>
</dbReference>
<accession>A0A1H9B8X0</accession>
<evidence type="ECO:0000256" key="13">
    <source>
        <dbReference type="SAM" id="Phobius"/>
    </source>
</evidence>
<feature type="transmembrane region" description="Helical" evidence="13">
    <location>
        <begin position="285"/>
        <end position="309"/>
    </location>
</feature>
<dbReference type="EMBL" id="FOFO01000008">
    <property type="protein sequence ID" value="SEP85476.1"/>
    <property type="molecule type" value="Genomic_DNA"/>
</dbReference>
<keyword evidence="9 13" id="KW-1133">Transmembrane helix</keyword>
<evidence type="ECO:0000256" key="9">
    <source>
        <dbReference type="ARBA" id="ARBA00022989"/>
    </source>
</evidence>